<sequence length="106" mass="10554">MDVAVGDGAGGESEEGFVDVVASFPADSPSAEAVRPGDGALDQIAEDAQAGAVLDASFGDGRSDLAPPQQAAVLLVVVVAVGEECVRPVSGPADGARHGRTLVQQR</sequence>
<accession>A0AA37FA36</accession>
<dbReference type="Proteomes" id="UP001051844">
    <property type="component" value="Unassembled WGS sequence"/>
</dbReference>
<name>A0AA37FA36_9ACTN</name>
<evidence type="ECO:0000313" key="1">
    <source>
        <dbReference type="EMBL" id="GHI43895.1"/>
    </source>
</evidence>
<organism evidence="1 2">
    <name type="scientific">Streptomyces albidoflavus</name>
    <dbReference type="NCBI Taxonomy" id="1886"/>
    <lineage>
        <taxon>Bacteria</taxon>
        <taxon>Bacillati</taxon>
        <taxon>Actinomycetota</taxon>
        <taxon>Actinomycetes</taxon>
        <taxon>Kitasatosporales</taxon>
        <taxon>Streptomycetaceae</taxon>
        <taxon>Streptomyces</taxon>
        <taxon>Streptomyces albidoflavus group</taxon>
    </lineage>
</organism>
<proteinExistence type="predicted"/>
<evidence type="ECO:0000313" key="2">
    <source>
        <dbReference type="Proteomes" id="UP001051844"/>
    </source>
</evidence>
<dbReference type="AlphaFoldDB" id="A0AA37FA36"/>
<gene>
    <name evidence="1" type="ORF">ScoT_00690</name>
</gene>
<protein>
    <submittedName>
        <fullName evidence="1">Uncharacterized protein</fullName>
    </submittedName>
</protein>
<reference evidence="1" key="1">
    <citation type="submission" date="2022-09" db="EMBL/GenBank/DDBJ databases">
        <title>Whole genome shotgun sequence of Streptomyces albidoflavus NBRC 12854.</title>
        <authorList>
            <person name="Komaki H."/>
            <person name="Tamura T."/>
        </authorList>
    </citation>
    <scope>NUCLEOTIDE SEQUENCE</scope>
    <source>
        <strain evidence="1">NBRC 12854</strain>
    </source>
</reference>
<dbReference type="EMBL" id="BNDZ01000003">
    <property type="protein sequence ID" value="GHI43895.1"/>
    <property type="molecule type" value="Genomic_DNA"/>
</dbReference>
<comment type="caution">
    <text evidence="1">The sequence shown here is derived from an EMBL/GenBank/DDBJ whole genome shotgun (WGS) entry which is preliminary data.</text>
</comment>